<reference evidence="9 10" key="1">
    <citation type="submission" date="2017-06" db="EMBL/GenBank/DDBJ databases">
        <title>Comparative genomic analysis of Ambrosia Fusariam Clade fungi.</title>
        <authorList>
            <person name="Stajich J.E."/>
            <person name="Carrillo J."/>
            <person name="Kijimoto T."/>
            <person name="Eskalen A."/>
            <person name="O'Donnell K."/>
            <person name="Kasson M."/>
        </authorList>
    </citation>
    <scope>NUCLEOTIDE SEQUENCE [LARGE SCALE GENOMIC DNA]</scope>
    <source>
        <strain evidence="9">UCR3666</strain>
    </source>
</reference>
<feature type="domain" description="FAD-binding" evidence="8">
    <location>
        <begin position="3"/>
        <end position="363"/>
    </location>
</feature>
<dbReference type="Proteomes" id="UP000277212">
    <property type="component" value="Unassembled WGS sequence"/>
</dbReference>
<comment type="caution">
    <text evidence="9">The sequence shown here is derived from an EMBL/GenBank/DDBJ whole genome shotgun (WGS) entry which is preliminary data.</text>
</comment>
<dbReference type="OrthoDB" id="5428495at2759"/>
<keyword evidence="10" id="KW-1185">Reference proteome</keyword>
<keyword evidence="4" id="KW-0274">FAD</keyword>
<evidence type="ECO:0000256" key="3">
    <source>
        <dbReference type="ARBA" id="ARBA00022630"/>
    </source>
</evidence>
<evidence type="ECO:0000256" key="6">
    <source>
        <dbReference type="ARBA" id="ARBA00023033"/>
    </source>
</evidence>
<dbReference type="Gene3D" id="3.50.50.60">
    <property type="entry name" value="FAD/NAD(P)-binding domain"/>
    <property type="match status" value="1"/>
</dbReference>
<sequence length="425" mass="46845">MFKIAIIGGGLGGLFAALSIHQHSPSEDIQIDIYEQAPEYKEIGAGLGIGPNAAALAVKLGLREQLAKITGTRAGIWLSFRRFDDGSDVHTVRIPGDASTPTFSLHRAEFLQALIDAIQERGAATLHTDKQCTSLEDKGETTLITFADGTTVSANLVIGADGIHSVTRKHYVSDTPQYGKMVVYRGLCKTEDIADDWPLDTYATVFMAPGKHFLTFPISSNKIVNVVAFVTTPWEDLGDVKESWTLTSDKSAVEGHFKEFAPAVQTVISKMNTNPLKWILFDREPSPEWVFSGGKVVLLGDAAHAMCPHQGAGAGQALEDGYILGRALQDYFKAQKSTQPRPMADYLHLYQSMRAPRAERVQETSRQAGDLYELRAKEVEGLSYEDSLPVVRDLLKNRMKWIWTEDIDQVYNKALVQLYGEPSTP</sequence>
<comment type="cofactor">
    <cofactor evidence="1">
        <name>FAD</name>
        <dbReference type="ChEBI" id="CHEBI:57692"/>
    </cofactor>
</comment>
<dbReference type="InterPro" id="IPR051104">
    <property type="entry name" value="FAD_monoxygenase"/>
</dbReference>
<organism evidence="9 10">
    <name type="scientific">Fusarium kuroshium</name>
    <dbReference type="NCBI Taxonomy" id="2010991"/>
    <lineage>
        <taxon>Eukaryota</taxon>
        <taxon>Fungi</taxon>
        <taxon>Dikarya</taxon>
        <taxon>Ascomycota</taxon>
        <taxon>Pezizomycotina</taxon>
        <taxon>Sordariomycetes</taxon>
        <taxon>Hypocreomycetidae</taxon>
        <taxon>Hypocreales</taxon>
        <taxon>Nectriaceae</taxon>
        <taxon>Fusarium</taxon>
        <taxon>Fusarium solani species complex</taxon>
    </lineage>
</organism>
<evidence type="ECO:0000313" key="9">
    <source>
        <dbReference type="EMBL" id="RMJ04698.1"/>
    </source>
</evidence>
<dbReference type="PRINTS" id="PR00420">
    <property type="entry name" value="RNGMNOXGNASE"/>
</dbReference>
<evidence type="ECO:0000256" key="2">
    <source>
        <dbReference type="ARBA" id="ARBA00007992"/>
    </source>
</evidence>
<proteinExistence type="inferred from homology"/>
<dbReference type="AlphaFoldDB" id="A0A3M2RHI6"/>
<protein>
    <recommendedName>
        <fullName evidence="8">FAD-binding domain-containing protein</fullName>
    </recommendedName>
</protein>
<dbReference type="Pfam" id="PF01494">
    <property type="entry name" value="FAD_binding_3"/>
    <property type="match status" value="1"/>
</dbReference>
<dbReference type="PANTHER" id="PTHR46720">
    <property type="entry name" value="HYDROXYLASE, PUTATIVE (AFU_ORTHOLOGUE AFUA_3G01460)-RELATED"/>
    <property type="match status" value="1"/>
</dbReference>
<dbReference type="GO" id="GO:0044550">
    <property type="term" value="P:secondary metabolite biosynthetic process"/>
    <property type="evidence" value="ECO:0007669"/>
    <property type="project" value="TreeGrafter"/>
</dbReference>
<evidence type="ECO:0000259" key="8">
    <source>
        <dbReference type="Pfam" id="PF01494"/>
    </source>
</evidence>
<dbReference type="PANTHER" id="PTHR46720:SF3">
    <property type="entry name" value="FAD-BINDING DOMAIN-CONTAINING PROTEIN-RELATED"/>
    <property type="match status" value="1"/>
</dbReference>
<dbReference type="InterPro" id="IPR036188">
    <property type="entry name" value="FAD/NAD-bd_sf"/>
</dbReference>
<dbReference type="EMBL" id="NKUJ01000477">
    <property type="protein sequence ID" value="RMJ04698.1"/>
    <property type="molecule type" value="Genomic_DNA"/>
</dbReference>
<evidence type="ECO:0000256" key="7">
    <source>
        <dbReference type="SAM" id="SignalP"/>
    </source>
</evidence>
<evidence type="ECO:0000256" key="5">
    <source>
        <dbReference type="ARBA" id="ARBA00023002"/>
    </source>
</evidence>
<dbReference type="STRING" id="2010991.A0A3M2RHI6"/>
<gene>
    <name evidence="9" type="ORF">CDV36_014633</name>
</gene>
<evidence type="ECO:0000256" key="4">
    <source>
        <dbReference type="ARBA" id="ARBA00022827"/>
    </source>
</evidence>
<comment type="similarity">
    <text evidence="2">Belongs to the paxM FAD-dependent monooxygenase family.</text>
</comment>
<dbReference type="InterPro" id="IPR002938">
    <property type="entry name" value="FAD-bd"/>
</dbReference>
<evidence type="ECO:0000313" key="10">
    <source>
        <dbReference type="Proteomes" id="UP000277212"/>
    </source>
</evidence>
<dbReference type="SUPFAM" id="SSF54373">
    <property type="entry name" value="FAD-linked reductases, C-terminal domain"/>
    <property type="match status" value="1"/>
</dbReference>
<dbReference type="GO" id="GO:0004497">
    <property type="term" value="F:monooxygenase activity"/>
    <property type="evidence" value="ECO:0007669"/>
    <property type="project" value="UniProtKB-KW"/>
</dbReference>
<keyword evidence="7" id="KW-0732">Signal</keyword>
<keyword evidence="3" id="KW-0285">Flavoprotein</keyword>
<feature type="signal peptide" evidence="7">
    <location>
        <begin position="1"/>
        <end position="16"/>
    </location>
</feature>
<keyword evidence="6" id="KW-0503">Monooxygenase</keyword>
<dbReference type="GO" id="GO:0071949">
    <property type="term" value="F:FAD binding"/>
    <property type="evidence" value="ECO:0007669"/>
    <property type="project" value="InterPro"/>
</dbReference>
<evidence type="ECO:0000256" key="1">
    <source>
        <dbReference type="ARBA" id="ARBA00001974"/>
    </source>
</evidence>
<keyword evidence="5" id="KW-0560">Oxidoreductase</keyword>
<name>A0A3M2RHI6_9HYPO</name>
<dbReference type="SUPFAM" id="SSF51905">
    <property type="entry name" value="FAD/NAD(P)-binding domain"/>
    <property type="match status" value="1"/>
</dbReference>
<accession>A0A3M2RHI6</accession>
<feature type="chain" id="PRO_5018067511" description="FAD-binding domain-containing protein" evidence="7">
    <location>
        <begin position="17"/>
        <end position="425"/>
    </location>
</feature>